<organism evidence="4 5">
    <name type="scientific">Candidatus Roizmanbacteria bacterium RIFCSPHIGHO2_12_FULL_41_11</name>
    <dbReference type="NCBI Taxonomy" id="1802052"/>
    <lineage>
        <taxon>Bacteria</taxon>
        <taxon>Candidatus Roizmaniibacteriota</taxon>
    </lineage>
</organism>
<evidence type="ECO:0000313" key="5">
    <source>
        <dbReference type="Proteomes" id="UP000176803"/>
    </source>
</evidence>
<comment type="caution">
    <text evidence="4">The sequence shown here is derived from an EMBL/GenBank/DDBJ whole genome shotgun (WGS) entry which is preliminary data.</text>
</comment>
<dbReference type="Proteomes" id="UP000176803">
    <property type="component" value="Unassembled WGS sequence"/>
</dbReference>
<evidence type="ECO:0000256" key="1">
    <source>
        <dbReference type="ARBA" id="ARBA00008007"/>
    </source>
</evidence>
<gene>
    <name evidence="4" type="ORF">A3F03_01280</name>
</gene>
<evidence type="ECO:0000313" key="4">
    <source>
        <dbReference type="EMBL" id="OGK37549.1"/>
    </source>
</evidence>
<sequence>MLLDFLFPKTCLSCGRVGNYLCLKCQKQIISIDKDRCFYCNRPSFLGYTHTQCAPHEIDGILSVFYYSLIIRRIIKGLKYKLITDAFEEFFCNVNPLYLSKFIEFRRLHPFCFFQPIPLYTNKEKIRGFNQSEIITCFFQRFTCYPIVHNLKRIKETIPQAQIRNIKERRRNIRGAFKPINKNYYRDKTIILVDDVVTTGSTAIEAAKEIKKSGAEKVFVFTLSQG</sequence>
<accession>A0A1F7I2F0</accession>
<dbReference type="PANTHER" id="PTHR47505:SF1">
    <property type="entry name" value="DNA UTILIZATION PROTEIN YHGH"/>
    <property type="match status" value="1"/>
</dbReference>
<reference evidence="4 5" key="1">
    <citation type="journal article" date="2016" name="Nat. Commun.">
        <title>Thousands of microbial genomes shed light on interconnected biogeochemical processes in an aquifer system.</title>
        <authorList>
            <person name="Anantharaman K."/>
            <person name="Brown C.T."/>
            <person name="Hug L.A."/>
            <person name="Sharon I."/>
            <person name="Castelle C.J."/>
            <person name="Probst A.J."/>
            <person name="Thomas B.C."/>
            <person name="Singh A."/>
            <person name="Wilkins M.J."/>
            <person name="Karaoz U."/>
            <person name="Brodie E.L."/>
            <person name="Williams K.H."/>
            <person name="Hubbard S.S."/>
            <person name="Banfield J.F."/>
        </authorList>
    </citation>
    <scope>NUCLEOTIDE SEQUENCE [LARGE SCALE GENOMIC DNA]</scope>
</reference>
<dbReference type="SUPFAM" id="SSF53271">
    <property type="entry name" value="PRTase-like"/>
    <property type="match status" value="1"/>
</dbReference>
<dbReference type="InterPro" id="IPR029057">
    <property type="entry name" value="PRTase-like"/>
</dbReference>
<dbReference type="EMBL" id="MGAC01000037">
    <property type="protein sequence ID" value="OGK37549.1"/>
    <property type="molecule type" value="Genomic_DNA"/>
</dbReference>
<dbReference type="Pfam" id="PF00156">
    <property type="entry name" value="Pribosyltran"/>
    <property type="match status" value="1"/>
</dbReference>
<evidence type="ECO:0008006" key="6">
    <source>
        <dbReference type="Google" id="ProtNLM"/>
    </source>
</evidence>
<feature type="domain" description="Phosphoribosyltransferase" evidence="2">
    <location>
        <begin position="168"/>
        <end position="220"/>
    </location>
</feature>
<dbReference type="AlphaFoldDB" id="A0A1F7I2F0"/>
<feature type="domain" description="Double zinc ribbon" evidence="3">
    <location>
        <begin position="2"/>
        <end position="44"/>
    </location>
</feature>
<name>A0A1F7I2F0_9BACT</name>
<dbReference type="InterPro" id="IPR000836">
    <property type="entry name" value="PRTase_dom"/>
</dbReference>
<evidence type="ECO:0000259" key="2">
    <source>
        <dbReference type="Pfam" id="PF00156"/>
    </source>
</evidence>
<protein>
    <recommendedName>
        <fullName evidence="6">Phosphoribosyltransferase domain-containing protein</fullName>
    </recommendedName>
</protein>
<dbReference type="InterPro" id="IPR051910">
    <property type="entry name" value="ComF/GntX_DNA_util-trans"/>
</dbReference>
<dbReference type="Gene3D" id="3.40.50.2020">
    <property type="match status" value="1"/>
</dbReference>
<dbReference type="Pfam" id="PF18912">
    <property type="entry name" value="DZR_2"/>
    <property type="match status" value="1"/>
</dbReference>
<dbReference type="PANTHER" id="PTHR47505">
    <property type="entry name" value="DNA UTILIZATION PROTEIN YHGH"/>
    <property type="match status" value="1"/>
</dbReference>
<evidence type="ECO:0000259" key="3">
    <source>
        <dbReference type="Pfam" id="PF18912"/>
    </source>
</evidence>
<dbReference type="CDD" id="cd06223">
    <property type="entry name" value="PRTases_typeI"/>
    <property type="match status" value="1"/>
</dbReference>
<proteinExistence type="inferred from homology"/>
<comment type="similarity">
    <text evidence="1">Belongs to the ComF/GntX family.</text>
</comment>
<dbReference type="InterPro" id="IPR044005">
    <property type="entry name" value="DZR_2"/>
</dbReference>